<dbReference type="Proteomes" id="UP000549343">
    <property type="component" value="Unassembled WGS sequence"/>
</dbReference>
<evidence type="ECO:0000313" key="5">
    <source>
        <dbReference type="Proteomes" id="UP000549343"/>
    </source>
</evidence>
<accession>A0A7W7I8C5</accession>
<protein>
    <recommendedName>
        <fullName evidence="7">DUF3592 domain-containing protein</fullName>
    </recommendedName>
</protein>
<keyword evidence="2" id="KW-1133">Transmembrane helix</keyword>
<gene>
    <name evidence="4" type="ORF">F4557_000794</name>
    <name evidence="3" type="ORF">GCM10009546_06740</name>
</gene>
<dbReference type="EMBL" id="BAAAHD010000002">
    <property type="protein sequence ID" value="GAA0547328.1"/>
    <property type="molecule type" value="Genomic_DNA"/>
</dbReference>
<feature type="region of interest" description="Disordered" evidence="1">
    <location>
        <begin position="139"/>
        <end position="168"/>
    </location>
</feature>
<evidence type="ECO:0000256" key="1">
    <source>
        <dbReference type="SAM" id="MobiDB-lite"/>
    </source>
</evidence>
<keyword evidence="2" id="KW-0472">Membrane</keyword>
<reference evidence="3 6" key="1">
    <citation type="journal article" date="2019" name="Int. J. Syst. Evol. Microbiol.">
        <title>The Global Catalogue of Microorganisms (GCM) 10K type strain sequencing project: providing services to taxonomists for standard genome sequencing and annotation.</title>
        <authorList>
            <consortium name="The Broad Institute Genomics Platform"/>
            <consortium name="The Broad Institute Genome Sequencing Center for Infectious Disease"/>
            <person name="Wu L."/>
            <person name="Ma J."/>
        </authorList>
    </citation>
    <scope>NUCLEOTIDE SEQUENCE [LARGE SCALE GENOMIC DNA]</scope>
    <source>
        <strain evidence="3 6">JCM 10667</strain>
    </source>
</reference>
<evidence type="ECO:0000313" key="3">
    <source>
        <dbReference type="EMBL" id="GAA0547328.1"/>
    </source>
</evidence>
<comment type="caution">
    <text evidence="4">The sequence shown here is derived from an EMBL/GenBank/DDBJ whole genome shotgun (WGS) entry which is preliminary data.</text>
</comment>
<proteinExistence type="predicted"/>
<name>A0A7W7I8C5_9ACTN</name>
<dbReference type="Proteomes" id="UP001501427">
    <property type="component" value="Unassembled WGS sequence"/>
</dbReference>
<reference evidence="3" key="3">
    <citation type="submission" date="2023-12" db="EMBL/GenBank/DDBJ databases">
        <authorList>
            <person name="Sun Q."/>
            <person name="Inoue M."/>
        </authorList>
    </citation>
    <scope>NUCLEOTIDE SEQUENCE</scope>
    <source>
        <strain evidence="3">JCM 10667</strain>
    </source>
</reference>
<dbReference type="RefSeq" id="WP_184879774.1">
    <property type="nucleotide sequence ID" value="NZ_BAAAHD010000002.1"/>
</dbReference>
<dbReference type="EMBL" id="JACHMV010000001">
    <property type="protein sequence ID" value="MBB4772376.1"/>
    <property type="molecule type" value="Genomic_DNA"/>
</dbReference>
<keyword evidence="6" id="KW-1185">Reference proteome</keyword>
<evidence type="ECO:0000313" key="4">
    <source>
        <dbReference type="EMBL" id="MBB4772376.1"/>
    </source>
</evidence>
<feature type="transmembrane region" description="Helical" evidence="2">
    <location>
        <begin position="115"/>
        <end position="134"/>
    </location>
</feature>
<organism evidence="4 5">
    <name type="scientific">Actinomadura livida</name>
    <dbReference type="NCBI Taxonomy" id="79909"/>
    <lineage>
        <taxon>Bacteria</taxon>
        <taxon>Bacillati</taxon>
        <taxon>Actinomycetota</taxon>
        <taxon>Actinomycetes</taxon>
        <taxon>Streptosporangiales</taxon>
        <taxon>Thermomonosporaceae</taxon>
        <taxon>Actinomadura</taxon>
    </lineage>
</organism>
<evidence type="ECO:0000313" key="6">
    <source>
        <dbReference type="Proteomes" id="UP001501427"/>
    </source>
</evidence>
<evidence type="ECO:0008006" key="7">
    <source>
        <dbReference type="Google" id="ProtNLM"/>
    </source>
</evidence>
<evidence type="ECO:0000256" key="2">
    <source>
        <dbReference type="SAM" id="Phobius"/>
    </source>
</evidence>
<sequence length="168" mass="17921">MRSTFRPAAFDVMVMLVGGLILGLVLTQLPQALRAADAEAGTPGVFTAESRSCISHPGHTSCSWQGRFRSDDGTSQRVDVGLYGDGPGVSPGDQVTARDIGRSGHVYMMSGSREWIMSALLGLLALFLLHRGGLFRMFRTDSGPVRSSEPPGDSQRDLQDDPQGSTPA</sequence>
<reference evidence="4 5" key="2">
    <citation type="submission" date="2020-08" db="EMBL/GenBank/DDBJ databases">
        <title>Sequencing the genomes of 1000 actinobacteria strains.</title>
        <authorList>
            <person name="Klenk H.-P."/>
        </authorList>
    </citation>
    <scope>NUCLEOTIDE SEQUENCE [LARGE SCALE GENOMIC DNA]</scope>
    <source>
        <strain evidence="4 5">DSM 44772</strain>
    </source>
</reference>
<keyword evidence="2" id="KW-0812">Transmembrane</keyword>
<dbReference type="AlphaFoldDB" id="A0A7W7I8C5"/>